<dbReference type="NCBIfam" id="TIGR03891">
    <property type="entry name" value="thiopep_ocin"/>
    <property type="match status" value="1"/>
</dbReference>
<dbReference type="InterPro" id="IPR023809">
    <property type="entry name" value="Thiopep_bacteriocin_synth_dom"/>
</dbReference>
<evidence type="ECO:0000259" key="1">
    <source>
        <dbReference type="Pfam" id="PF04738"/>
    </source>
</evidence>
<feature type="domain" description="Thiopeptide-type bacteriocin biosynthesis" evidence="2">
    <location>
        <begin position="742"/>
        <end position="1006"/>
    </location>
</feature>
<dbReference type="EMBL" id="WHLY01000001">
    <property type="protein sequence ID" value="MPR31913.1"/>
    <property type="molecule type" value="Genomic_DNA"/>
</dbReference>
<organism evidence="3 4">
    <name type="scientific">Salmonirosea aquatica</name>
    <dbReference type="NCBI Taxonomy" id="2654236"/>
    <lineage>
        <taxon>Bacteria</taxon>
        <taxon>Pseudomonadati</taxon>
        <taxon>Bacteroidota</taxon>
        <taxon>Cytophagia</taxon>
        <taxon>Cytophagales</taxon>
        <taxon>Spirosomataceae</taxon>
        <taxon>Salmonirosea</taxon>
    </lineage>
</organism>
<accession>A0A7C9FWX8</accession>
<evidence type="ECO:0008006" key="5">
    <source>
        <dbReference type="Google" id="ProtNLM"/>
    </source>
</evidence>
<name>A0A7C9FWX8_9BACT</name>
<evidence type="ECO:0000313" key="4">
    <source>
        <dbReference type="Proteomes" id="UP000479293"/>
    </source>
</evidence>
<dbReference type="AlphaFoldDB" id="A0A7C9FWX8"/>
<dbReference type="Pfam" id="PF04738">
    <property type="entry name" value="Lant_dehydr_N"/>
    <property type="match status" value="1"/>
</dbReference>
<evidence type="ECO:0000259" key="2">
    <source>
        <dbReference type="Pfam" id="PF14028"/>
    </source>
</evidence>
<dbReference type="InterPro" id="IPR006827">
    <property type="entry name" value="Lant_deHydtase_N"/>
</dbReference>
<keyword evidence="4" id="KW-1185">Reference proteome</keyword>
<feature type="domain" description="Lantibiotic dehydratase N-terminal" evidence="1">
    <location>
        <begin position="35"/>
        <end position="672"/>
    </location>
</feature>
<dbReference type="Pfam" id="PF14028">
    <property type="entry name" value="Lant_dehydr_C"/>
    <property type="match status" value="1"/>
</dbReference>
<reference evidence="3 4" key="1">
    <citation type="submission" date="2019-10" db="EMBL/GenBank/DDBJ databases">
        <title>Draft Genome Sequence of Cytophagaceae sp. SJW1-29.</title>
        <authorList>
            <person name="Choi A."/>
        </authorList>
    </citation>
    <scope>NUCLEOTIDE SEQUENCE [LARGE SCALE GENOMIC DNA]</scope>
    <source>
        <strain evidence="3 4">SJW1-29</strain>
    </source>
</reference>
<protein>
    <recommendedName>
        <fullName evidence="5">Lantibiotic dehydratase</fullName>
    </recommendedName>
</protein>
<sequence>MQGAKFYWMRQPLLSIQRLLTTLEKDGLNRLLQEESVIQSIEIASPAMGAHLRGDHKADAQIAATLLKYVLRMSTRCTPFGLFAGGTIGCTALKTTFDFQKRKFASRQRLDTETVDYLAFALTTHSEIVEKIRFYANRTAYQVGDRLRYTERSSQDGQCRFFASEVPANPTILSVLKRAKLGATVPELAQAVASDESLASACEFIRQLVEDGLLSSELSPSPTGDGPLPTLVRKLSERSTPPELLQPLRRIHDLLAQTEDNRTVRPEVTAILTKQFGFNPKAASVVQTDTLIEGGINQFSQAVYDQLQQTLRPLHVLNRFNPEPTDLVVFKKRFYARYEEQEVPLLLALDGDTGVGYGEFLESFGSSEKLIEGLPISNLTHSAHAYQSDELHDLRLRLYTRFLASGSQPTAITDHDLSLLGGSKVPLPPSYYAFGSFLATSASAIDKGDFRFLLKALSGPSGFTLMGRFCAIDERLARMVTEQMVWQQAQRPDLIYAEIAHLPHARTGNVVGRPHLRPYEIPYMTHSELPADQQLHLDDLLVSVPNGQRVVIRSKRLDKEVVPQLTTAHDYRDGLPIYRFLCDLQAQAAPFAVQWHWGAFDKARRLPRVVYRNTVLQEGSWQLSRADLSSTLSAEQNAARLRGSEGLPRLVALMQGDQELFIDLDSRICCELFVSTLQRLGTIRVIEWLRTPDQCPVEGPDGRLTHEVVIPFMNPGLESPSRAVPERPPVTVQRAFGPGSEWLYLKVYGGLSTTPALLAALCGWAANGELRNEATHWFFVRFADPEPHLRFRIRLNDVAHYAPMLVECYRRLNPFLISGEVHSIQLDTYQRELERYGQELIEVTEQIFWLDSKAVSQLLQLTLAESGILPCACRSVEAYLAASGLTLAQKVAFCQSAYERFTNEHGATKELRQSLAQKYRVNRPSVEQSLNAPESVLGEEAEEIFRLRTRSMGADLETVKHYYQTNRPEEFREYLGSLIHMSINRLFATNQRTYELLIYHHLYRAYQSVVARCTG</sequence>
<dbReference type="Proteomes" id="UP000479293">
    <property type="component" value="Unassembled WGS sequence"/>
</dbReference>
<gene>
    <name evidence="3" type="ORF">GBK04_00755</name>
</gene>
<evidence type="ECO:0000313" key="3">
    <source>
        <dbReference type="EMBL" id="MPR31913.1"/>
    </source>
</evidence>
<dbReference type="RefSeq" id="WP_152755998.1">
    <property type="nucleotide sequence ID" value="NZ_WHLY01000001.1"/>
</dbReference>
<proteinExistence type="predicted"/>
<comment type="caution">
    <text evidence="3">The sequence shown here is derived from an EMBL/GenBank/DDBJ whole genome shotgun (WGS) entry which is preliminary data.</text>
</comment>